<keyword evidence="2" id="KW-0802">TPR repeat</keyword>
<evidence type="ECO:0000256" key="2">
    <source>
        <dbReference type="ARBA" id="ARBA00022803"/>
    </source>
</evidence>
<dbReference type="InterPro" id="IPR019734">
    <property type="entry name" value="TPR_rpt"/>
</dbReference>
<dbReference type="GO" id="GO:0003341">
    <property type="term" value="P:cilium movement"/>
    <property type="evidence" value="ECO:0007669"/>
    <property type="project" value="TreeGrafter"/>
</dbReference>
<evidence type="ECO:0000256" key="1">
    <source>
        <dbReference type="ARBA" id="ARBA00022737"/>
    </source>
</evidence>
<evidence type="ECO:0000313" key="4">
    <source>
        <dbReference type="EMBL" id="CAG9313870.1"/>
    </source>
</evidence>
<dbReference type="GO" id="GO:0060271">
    <property type="term" value="P:cilium assembly"/>
    <property type="evidence" value="ECO:0007669"/>
    <property type="project" value="TreeGrafter"/>
</dbReference>
<dbReference type="AlphaFoldDB" id="A0AAU9IPZ9"/>
<dbReference type="SMART" id="SM00028">
    <property type="entry name" value="TPR"/>
    <property type="match status" value="3"/>
</dbReference>
<dbReference type="GO" id="GO:0031514">
    <property type="term" value="C:motile cilium"/>
    <property type="evidence" value="ECO:0007669"/>
    <property type="project" value="TreeGrafter"/>
</dbReference>
<evidence type="ECO:0008006" key="6">
    <source>
        <dbReference type="Google" id="ProtNLM"/>
    </source>
</evidence>
<sequence length="947" mass="108975">MEASSSTVPTVKLQSLLAKVKEPLSQVNLEVEVFGLFSLPDVWKPADQELVEYTYQVTVAGIQISNGKTRRRELTEEEIKAAEEAKTKKKEPPKKKGQDEPTPEELEELERQRKIKEEEKRRKEEEWNKLDEETKFYRTCEDIYKSPCVAWEIENHEDPRHIKSYPVSAVKENDELVELEEFVEIDEGCWLEFGRLPKVNEEDTKKKPAKGKAALEEAKPTFARAWINLKGLQEIGSNELYLRPKLQDPEGAEIPFFTEANSTYIYLRIKVDPPITPLSAAEPSPAPQDLIPPKPPVPKFLPSKDATHDFRRQIKLATKAIAAEYHHMFSDQLGDNNQRKLAVARQKELRESRKETFLYDFNLSGKAQILKTKLKKSIVKIAREKFKKVMSLKGLSFTDKDRFFSELYAYLTDQMQLTVDEVISENKNQLHEDIVIPRELVAREKETLLATTMHETTDERLNRLAFESEINRLIERASTYHKERACRDQRNISIWMDYSRFCLRNGDIARGEEALREVISISGNDASIDHIILLGALYLQRRRFHEAALLLHGALDKDFYHVIANLITSLMYKLSDKPGLEKKYSAIAKRLCMRHLGLLPKKGSKSGVNPSLEGTSFRVETAPGEYTKNLTVAQVDDMYYVLVDYCLKEKLIELASRALEEITDKESSIARFTFCNAQILFWKGEYQECSEVLSQLLQFEPRHEQGWILRGHALFYLNSAFDAEESYLKAIRYSSKAPKAFIKANAYGESLILLRLGQIYIKRRAWSDAKIVFSRCCEETATALSWEGLGLACLHLGELNEAEDALTQANMMNDKNAYTWAALALLCLKRSEFPPGRYVQFRQCLKEAFELKLDDSYLLMNIGHEYVKKFYLDGSGTHAQKLDHSEPLMCYQRACEILKQQNKPIDDLRRTIADAFDSLKTRGNNKLDVKLIDSIQRSKEEVLSNIK</sequence>
<dbReference type="PANTHER" id="PTHR44314:SF1">
    <property type="entry name" value="CILIA- AND FLAGELLA-ASSOCIATED PROTEIN 70"/>
    <property type="match status" value="1"/>
</dbReference>
<proteinExistence type="predicted"/>
<dbReference type="Proteomes" id="UP001162131">
    <property type="component" value="Unassembled WGS sequence"/>
</dbReference>
<protein>
    <recommendedName>
        <fullName evidence="6">Tetratricopeptide repeat protein 18</fullName>
    </recommendedName>
</protein>
<dbReference type="SUPFAM" id="SSF48452">
    <property type="entry name" value="TPR-like"/>
    <property type="match status" value="1"/>
</dbReference>
<keyword evidence="1" id="KW-0677">Repeat</keyword>
<dbReference type="PANTHER" id="PTHR44314">
    <property type="entry name" value="CILIA- AND FLAGELLA-ASSOCIATED PROTEIN 70"/>
    <property type="match status" value="1"/>
</dbReference>
<organism evidence="4 5">
    <name type="scientific">Blepharisma stoltei</name>
    <dbReference type="NCBI Taxonomy" id="1481888"/>
    <lineage>
        <taxon>Eukaryota</taxon>
        <taxon>Sar</taxon>
        <taxon>Alveolata</taxon>
        <taxon>Ciliophora</taxon>
        <taxon>Postciliodesmatophora</taxon>
        <taxon>Heterotrichea</taxon>
        <taxon>Heterotrichida</taxon>
        <taxon>Blepharismidae</taxon>
        <taxon>Blepharisma</taxon>
    </lineage>
</organism>
<dbReference type="InterPro" id="IPR052628">
    <property type="entry name" value="CFAP70"/>
</dbReference>
<dbReference type="EMBL" id="CAJZBQ010000011">
    <property type="protein sequence ID" value="CAG9313870.1"/>
    <property type="molecule type" value="Genomic_DNA"/>
</dbReference>
<keyword evidence="5" id="KW-1185">Reference proteome</keyword>
<comment type="caution">
    <text evidence="4">The sequence shown here is derived from an EMBL/GenBank/DDBJ whole genome shotgun (WGS) entry which is preliminary data.</text>
</comment>
<reference evidence="4" key="1">
    <citation type="submission" date="2021-09" db="EMBL/GenBank/DDBJ databases">
        <authorList>
            <consortium name="AG Swart"/>
            <person name="Singh M."/>
            <person name="Singh A."/>
            <person name="Seah K."/>
            <person name="Emmerich C."/>
        </authorList>
    </citation>
    <scope>NUCLEOTIDE SEQUENCE</scope>
    <source>
        <strain evidence="4">ATCC30299</strain>
    </source>
</reference>
<evidence type="ECO:0000256" key="3">
    <source>
        <dbReference type="SAM" id="MobiDB-lite"/>
    </source>
</evidence>
<feature type="region of interest" description="Disordered" evidence="3">
    <location>
        <begin position="82"/>
        <end position="111"/>
    </location>
</feature>
<dbReference type="GO" id="GO:0070062">
    <property type="term" value="C:extracellular exosome"/>
    <property type="evidence" value="ECO:0007669"/>
    <property type="project" value="TreeGrafter"/>
</dbReference>
<accession>A0AAU9IPZ9</accession>
<dbReference type="Gene3D" id="1.25.40.10">
    <property type="entry name" value="Tetratricopeptide repeat domain"/>
    <property type="match status" value="2"/>
</dbReference>
<evidence type="ECO:0000313" key="5">
    <source>
        <dbReference type="Proteomes" id="UP001162131"/>
    </source>
</evidence>
<dbReference type="SUPFAM" id="SSF81901">
    <property type="entry name" value="HCP-like"/>
    <property type="match status" value="1"/>
</dbReference>
<name>A0AAU9IPZ9_9CILI</name>
<gene>
    <name evidence="4" type="ORF">BSTOLATCC_MIC9672</name>
</gene>
<dbReference type="InterPro" id="IPR011990">
    <property type="entry name" value="TPR-like_helical_dom_sf"/>
</dbReference>